<gene>
    <name evidence="1" type="ORF">KR50_28460</name>
</gene>
<keyword evidence="2" id="KW-1185">Reference proteome</keyword>
<sequence>MKITEKAYENCKKCIWLSKAAGKPYCPFAKCAKNKLK</sequence>
<name>A0A0C2VNZ5_9BACL</name>
<dbReference type="EMBL" id="JXRR01000017">
    <property type="protein sequence ID" value="KIL46171.1"/>
    <property type="molecule type" value="Genomic_DNA"/>
</dbReference>
<dbReference type="PATRIC" id="fig|220754.4.peg.2860"/>
<protein>
    <submittedName>
        <fullName evidence="1">Uncharacterized protein</fullName>
    </submittedName>
</protein>
<evidence type="ECO:0000313" key="1">
    <source>
        <dbReference type="EMBL" id="KIL46171.1"/>
    </source>
</evidence>
<organism evidence="1 2">
    <name type="scientific">Jeotgalibacillus campisalis</name>
    <dbReference type="NCBI Taxonomy" id="220754"/>
    <lineage>
        <taxon>Bacteria</taxon>
        <taxon>Bacillati</taxon>
        <taxon>Bacillota</taxon>
        <taxon>Bacilli</taxon>
        <taxon>Bacillales</taxon>
        <taxon>Caryophanaceae</taxon>
        <taxon>Jeotgalibacillus</taxon>
    </lineage>
</organism>
<dbReference type="AlphaFoldDB" id="A0A0C2VNZ5"/>
<accession>A0A0C2VNZ5</accession>
<proteinExistence type="predicted"/>
<dbReference type="Proteomes" id="UP000031972">
    <property type="component" value="Unassembled WGS sequence"/>
</dbReference>
<evidence type="ECO:0000313" key="2">
    <source>
        <dbReference type="Proteomes" id="UP000031972"/>
    </source>
</evidence>
<comment type="caution">
    <text evidence="1">The sequence shown here is derived from an EMBL/GenBank/DDBJ whole genome shotgun (WGS) entry which is preliminary data.</text>
</comment>
<reference evidence="1 2" key="1">
    <citation type="submission" date="2015-01" db="EMBL/GenBank/DDBJ databases">
        <title>Jeotgalibacillus campisalis genome sequencing.</title>
        <authorList>
            <person name="Goh K.M."/>
            <person name="Chan K.-G."/>
            <person name="Yaakop A.S."/>
            <person name="Ee R."/>
            <person name="Gan H.M."/>
            <person name="Chan C.S."/>
        </authorList>
    </citation>
    <scope>NUCLEOTIDE SEQUENCE [LARGE SCALE GENOMIC DNA]</scope>
    <source>
        <strain evidence="1 2">SF-57</strain>
    </source>
</reference>